<dbReference type="EMBL" id="BMNL01000001">
    <property type="protein sequence ID" value="GGP18878.1"/>
    <property type="molecule type" value="Genomic_DNA"/>
</dbReference>
<dbReference type="EC" id="4.2.1.20" evidence="4"/>
<dbReference type="SUPFAM" id="SSF51366">
    <property type="entry name" value="Ribulose-phoshate binding barrel"/>
    <property type="match status" value="1"/>
</dbReference>
<proteinExistence type="predicted"/>
<evidence type="ECO:0000256" key="7">
    <source>
        <dbReference type="ARBA" id="ARBA00023141"/>
    </source>
</evidence>
<evidence type="ECO:0000256" key="4">
    <source>
        <dbReference type="ARBA" id="ARBA00012043"/>
    </source>
</evidence>
<comment type="pathway">
    <text evidence="2">Amino-acid biosynthesis; L-tryptophan biosynthesis; L-tryptophan from chorismate: step 5/5.</text>
</comment>
<evidence type="ECO:0000313" key="10">
    <source>
        <dbReference type="EMBL" id="GGP18878.1"/>
    </source>
</evidence>
<comment type="function">
    <text evidence="1">The alpha subunit is responsible for the aldol cleavage of indoleglycerol phosphate to indole and glyceraldehyde 3-phosphate.</text>
</comment>
<comment type="subunit">
    <text evidence="3">Tetramer of two alpha and two beta chains.</text>
</comment>
<dbReference type="CDD" id="cd04724">
    <property type="entry name" value="Tryptophan_synthase_alpha"/>
    <property type="match status" value="1"/>
</dbReference>
<evidence type="ECO:0000256" key="6">
    <source>
        <dbReference type="ARBA" id="ARBA00022822"/>
    </source>
</evidence>
<dbReference type="Gene3D" id="3.20.20.70">
    <property type="entry name" value="Aldolase class I"/>
    <property type="match status" value="1"/>
</dbReference>
<dbReference type="InterPro" id="IPR011060">
    <property type="entry name" value="RibuloseP-bd_barrel"/>
</dbReference>
<dbReference type="PANTHER" id="PTHR43406">
    <property type="entry name" value="TRYPTOPHAN SYNTHASE, ALPHA CHAIN"/>
    <property type="match status" value="1"/>
</dbReference>
<comment type="caution">
    <text evidence="10">The sequence shown here is derived from an EMBL/GenBank/DDBJ whole genome shotgun (WGS) entry which is preliminary data.</text>
</comment>
<keyword evidence="7" id="KW-0057">Aromatic amino acid biosynthesis</keyword>
<evidence type="ECO:0000256" key="3">
    <source>
        <dbReference type="ARBA" id="ARBA00011270"/>
    </source>
</evidence>
<dbReference type="AlphaFoldDB" id="A0A830GRH4"/>
<organism evidence="10 11">
    <name type="scientific">Thermocladium modestius</name>
    <dbReference type="NCBI Taxonomy" id="62609"/>
    <lineage>
        <taxon>Archaea</taxon>
        <taxon>Thermoproteota</taxon>
        <taxon>Thermoprotei</taxon>
        <taxon>Thermoproteales</taxon>
        <taxon>Thermoproteaceae</taxon>
        <taxon>Thermocladium</taxon>
    </lineage>
</organism>
<protein>
    <recommendedName>
        <fullName evidence="4">tryptophan synthase</fullName>
        <ecNumber evidence="4">4.2.1.20</ecNumber>
    </recommendedName>
</protein>
<dbReference type="InterPro" id="IPR002028">
    <property type="entry name" value="Trp_synthase_suA"/>
</dbReference>
<keyword evidence="8" id="KW-0456">Lyase</keyword>
<keyword evidence="11" id="KW-1185">Reference proteome</keyword>
<evidence type="ECO:0000256" key="8">
    <source>
        <dbReference type="ARBA" id="ARBA00023239"/>
    </source>
</evidence>
<dbReference type="PANTHER" id="PTHR43406:SF1">
    <property type="entry name" value="TRYPTOPHAN SYNTHASE ALPHA CHAIN, CHLOROPLASTIC"/>
    <property type="match status" value="1"/>
</dbReference>
<evidence type="ECO:0000313" key="11">
    <source>
        <dbReference type="Proteomes" id="UP000610960"/>
    </source>
</evidence>
<dbReference type="GO" id="GO:0005829">
    <property type="term" value="C:cytosol"/>
    <property type="evidence" value="ECO:0007669"/>
    <property type="project" value="TreeGrafter"/>
</dbReference>
<dbReference type="OrthoDB" id="25658at2157"/>
<name>A0A830GRH4_9CREN</name>
<gene>
    <name evidence="10" type="ORF">GCM10007981_00300</name>
</gene>
<dbReference type="GO" id="GO:0004834">
    <property type="term" value="F:tryptophan synthase activity"/>
    <property type="evidence" value="ECO:0007669"/>
    <property type="project" value="UniProtKB-EC"/>
</dbReference>
<evidence type="ECO:0000256" key="1">
    <source>
        <dbReference type="ARBA" id="ARBA00003365"/>
    </source>
</evidence>
<dbReference type="InterPro" id="IPR013785">
    <property type="entry name" value="Aldolase_TIM"/>
</dbReference>
<comment type="catalytic activity">
    <reaction evidence="9">
        <text>(1S,2R)-1-C-(indol-3-yl)glycerol 3-phosphate + L-serine = D-glyceraldehyde 3-phosphate + L-tryptophan + H2O</text>
        <dbReference type="Rhea" id="RHEA:10532"/>
        <dbReference type="ChEBI" id="CHEBI:15377"/>
        <dbReference type="ChEBI" id="CHEBI:33384"/>
        <dbReference type="ChEBI" id="CHEBI:57912"/>
        <dbReference type="ChEBI" id="CHEBI:58866"/>
        <dbReference type="ChEBI" id="CHEBI:59776"/>
        <dbReference type="EC" id="4.2.1.20"/>
    </reaction>
</comment>
<dbReference type="NCBIfam" id="NF009621">
    <property type="entry name" value="PRK13125.1"/>
    <property type="match status" value="1"/>
</dbReference>
<keyword evidence="6" id="KW-0822">Tryptophan biosynthesis</keyword>
<sequence>MEISRPSLGLYITATYPDSTTFKNVLNRTRGIVDFYEIGIPTNNPKYDGPIIRMTHFKSQLKGLEAVKVANYEKSILMGYIDDYVNSLDAVAEIAAQVGASAILFPDLLFDHFDRLDDYVKAMRSHGLDTAFFVSSKTPHKIIERVASLEPLFIYLGLYASTGTKLPVYIERNVSIVRKLVGDTYLVTGFAVRDAGMVRALIEAGANGVVVGTAFIERMGNLDDAMEFLRGLREGL</sequence>
<dbReference type="Pfam" id="PF00290">
    <property type="entry name" value="Trp_syntA"/>
    <property type="match status" value="1"/>
</dbReference>
<keyword evidence="5" id="KW-0028">Amino-acid biosynthesis</keyword>
<evidence type="ECO:0000256" key="5">
    <source>
        <dbReference type="ARBA" id="ARBA00022605"/>
    </source>
</evidence>
<evidence type="ECO:0000256" key="9">
    <source>
        <dbReference type="ARBA" id="ARBA00049047"/>
    </source>
</evidence>
<dbReference type="RefSeq" id="WP_188595462.1">
    <property type="nucleotide sequence ID" value="NZ_BMNL01000001.1"/>
</dbReference>
<accession>A0A830GRH4</accession>
<reference evidence="10" key="1">
    <citation type="journal article" date="2014" name="Int. J. Syst. Evol. Microbiol.">
        <title>Complete genome sequence of Corynebacterium casei LMG S-19264T (=DSM 44701T), isolated from a smear-ripened cheese.</title>
        <authorList>
            <consortium name="US DOE Joint Genome Institute (JGI-PGF)"/>
            <person name="Walter F."/>
            <person name="Albersmeier A."/>
            <person name="Kalinowski J."/>
            <person name="Ruckert C."/>
        </authorList>
    </citation>
    <scope>NUCLEOTIDE SEQUENCE</scope>
    <source>
        <strain evidence="10">JCM 10088</strain>
    </source>
</reference>
<dbReference type="Proteomes" id="UP000610960">
    <property type="component" value="Unassembled WGS sequence"/>
</dbReference>
<dbReference type="UniPathway" id="UPA00035">
    <property type="reaction ID" value="UER00044"/>
</dbReference>
<reference evidence="10" key="2">
    <citation type="submission" date="2020-09" db="EMBL/GenBank/DDBJ databases">
        <authorList>
            <person name="Sun Q."/>
            <person name="Ohkuma M."/>
        </authorList>
    </citation>
    <scope>NUCLEOTIDE SEQUENCE</scope>
    <source>
        <strain evidence="10">JCM 10088</strain>
    </source>
</reference>
<evidence type="ECO:0000256" key="2">
    <source>
        <dbReference type="ARBA" id="ARBA00004733"/>
    </source>
</evidence>